<dbReference type="Proteomes" id="UP001168363">
    <property type="component" value="Unassembled WGS sequence"/>
</dbReference>
<protein>
    <submittedName>
        <fullName evidence="2">Uncharacterized protein</fullName>
    </submittedName>
</protein>
<feature type="chain" id="PRO_5045329969" evidence="1">
    <location>
        <begin position="30"/>
        <end position="44"/>
    </location>
</feature>
<proteinExistence type="predicted"/>
<keyword evidence="1" id="KW-0732">Signal</keyword>
<organism evidence="2 3">
    <name type="scientific">Nocardioides cremeus</name>
    <dbReference type="NCBI Taxonomy" id="3058044"/>
    <lineage>
        <taxon>Bacteria</taxon>
        <taxon>Bacillati</taxon>
        <taxon>Actinomycetota</taxon>
        <taxon>Actinomycetes</taxon>
        <taxon>Propionibacteriales</taxon>
        <taxon>Nocardioidaceae</taxon>
        <taxon>Nocardioides</taxon>
    </lineage>
</organism>
<sequence length="44" mass="4514">MKIVRKAGLVVATTAVTVGMLGFVAPAQAMDTSWGCGGYCRKAP</sequence>
<dbReference type="RefSeq" id="WP_302706743.1">
    <property type="nucleotide sequence ID" value="NZ_JAULSC010000004.1"/>
</dbReference>
<dbReference type="EMBL" id="JAULSC010000004">
    <property type="protein sequence ID" value="MDO3395425.1"/>
    <property type="molecule type" value="Genomic_DNA"/>
</dbReference>
<evidence type="ECO:0000313" key="3">
    <source>
        <dbReference type="Proteomes" id="UP001168363"/>
    </source>
</evidence>
<accession>A0ABT8TN88</accession>
<feature type="signal peptide" evidence="1">
    <location>
        <begin position="1"/>
        <end position="29"/>
    </location>
</feature>
<gene>
    <name evidence="2" type="ORF">QWJ41_06840</name>
</gene>
<keyword evidence="3" id="KW-1185">Reference proteome</keyword>
<evidence type="ECO:0000313" key="2">
    <source>
        <dbReference type="EMBL" id="MDO3395425.1"/>
    </source>
</evidence>
<evidence type="ECO:0000256" key="1">
    <source>
        <dbReference type="SAM" id="SignalP"/>
    </source>
</evidence>
<name>A0ABT8TN88_9ACTN</name>
<comment type="caution">
    <text evidence="2">The sequence shown here is derived from an EMBL/GenBank/DDBJ whole genome shotgun (WGS) entry which is preliminary data.</text>
</comment>
<reference evidence="2" key="1">
    <citation type="submission" date="2023-06" db="EMBL/GenBank/DDBJ databases">
        <title>Genome sequence of Nocardioides sp. SOB44.</title>
        <authorList>
            <person name="Zhang G."/>
        </authorList>
    </citation>
    <scope>NUCLEOTIDE SEQUENCE</scope>
    <source>
        <strain evidence="2">SOB44</strain>
    </source>
</reference>